<evidence type="ECO:0000313" key="2">
    <source>
        <dbReference type="EMBL" id="EME36369.1"/>
    </source>
</evidence>
<name>M2YCL6_9MICC</name>
<dbReference type="InterPro" id="IPR038765">
    <property type="entry name" value="Papain-like_cys_pep_sf"/>
</dbReference>
<dbReference type="RefSeq" id="WP_006214960.1">
    <property type="nucleotide sequence ID" value="NZ_ANHZ02000015.1"/>
</dbReference>
<dbReference type="EMBL" id="ANHZ02000015">
    <property type="protein sequence ID" value="EME36369.1"/>
    <property type="molecule type" value="Genomic_DNA"/>
</dbReference>
<reference evidence="2 3" key="1">
    <citation type="journal article" date="2014" name="Genome Announc.">
        <title>Draft Genome Sequence of Kocuria palustris PEL.</title>
        <authorList>
            <person name="Sharma G."/>
            <person name="Khatri I."/>
            <person name="Subramanian S."/>
        </authorList>
    </citation>
    <scope>NUCLEOTIDE SEQUENCE [LARGE SCALE GENOMIC DNA]</scope>
    <source>
        <strain evidence="2 3">PEL</strain>
    </source>
</reference>
<evidence type="ECO:0000256" key="1">
    <source>
        <dbReference type="ARBA" id="ARBA00006547"/>
    </source>
</evidence>
<accession>M2YCL6</accession>
<keyword evidence="3" id="KW-1185">Reference proteome</keyword>
<dbReference type="Gene3D" id="3.30.2140.10">
    <property type="entry name" value="Arylamine N-acetyltransferase"/>
    <property type="match status" value="1"/>
</dbReference>
<gene>
    <name evidence="2" type="ORF">C884_00537</name>
</gene>
<evidence type="ECO:0000313" key="3">
    <source>
        <dbReference type="Proteomes" id="UP000009877"/>
    </source>
</evidence>
<dbReference type="Pfam" id="PF00797">
    <property type="entry name" value="Acetyltransf_2"/>
    <property type="match status" value="1"/>
</dbReference>
<dbReference type="PANTHER" id="PTHR11786:SF0">
    <property type="entry name" value="ARYLAMINE N-ACETYLTRANSFERASE 4-RELATED"/>
    <property type="match status" value="1"/>
</dbReference>
<organism evidence="2 3">
    <name type="scientific">Kocuria palustris PEL</name>
    <dbReference type="NCBI Taxonomy" id="1236550"/>
    <lineage>
        <taxon>Bacteria</taxon>
        <taxon>Bacillati</taxon>
        <taxon>Actinomycetota</taxon>
        <taxon>Actinomycetes</taxon>
        <taxon>Micrococcales</taxon>
        <taxon>Micrococcaceae</taxon>
        <taxon>Kocuria</taxon>
    </lineage>
</organism>
<dbReference type="PANTHER" id="PTHR11786">
    <property type="entry name" value="N-HYDROXYARYLAMINE O-ACETYLTRANSFERASE"/>
    <property type="match status" value="1"/>
</dbReference>
<comment type="caution">
    <text evidence="2">The sequence shown here is derived from an EMBL/GenBank/DDBJ whole genome shotgun (WGS) entry which is preliminary data.</text>
</comment>
<dbReference type="STRING" id="71999.KPaMU14_03215"/>
<proteinExistence type="inferred from homology"/>
<dbReference type="InterPro" id="IPR001447">
    <property type="entry name" value="Arylamine_N-AcTrfase"/>
</dbReference>
<dbReference type="Proteomes" id="UP000009877">
    <property type="component" value="Unassembled WGS sequence"/>
</dbReference>
<dbReference type="AlphaFoldDB" id="M2YCL6"/>
<comment type="similarity">
    <text evidence="1">Belongs to the arylamine N-acetyltransferase family.</text>
</comment>
<dbReference type="SUPFAM" id="SSF54001">
    <property type="entry name" value="Cysteine proteinases"/>
    <property type="match status" value="1"/>
</dbReference>
<dbReference type="Gene3D" id="2.40.128.150">
    <property type="entry name" value="Cysteine proteinases"/>
    <property type="match status" value="1"/>
</dbReference>
<protein>
    <submittedName>
        <fullName evidence="2">Arylamine N-acetyltransferase</fullName>
    </submittedName>
</protein>
<sequence length="284" mass="31075">MPADLTGSSWRTEDFDIPAYLQRIGIEPGPASLELLEAVHQAHVRTLPFTNVDILLGTYPGAAPAAVQRQLIERRRGGYCFAHGQLMAAALEHLGFEVTRHLGRVGSPDRARTHTSLEVRLDDGAWFADPGFGFSIRGPMPLRDGAERDEGGRLFELSLVGEGPSTGWALHRDGEFQHVSDRLPVRPVDMHTGDQITSGGLAPGPFTVMLMANRWTDEGHVSITDTTRVVRADGKPTQHQEITAREAVDAAIELGIELDSSERETLHDVLVGLRRRREAAELSG</sequence>
<dbReference type="GO" id="GO:0016407">
    <property type="term" value="F:acetyltransferase activity"/>
    <property type="evidence" value="ECO:0007669"/>
    <property type="project" value="InterPro"/>
</dbReference>